<dbReference type="OrthoDB" id="6740508at2759"/>
<proteinExistence type="predicted"/>
<evidence type="ECO:0000313" key="3">
    <source>
        <dbReference type="Proteomes" id="UP001152888"/>
    </source>
</evidence>
<dbReference type="Proteomes" id="UP001152888">
    <property type="component" value="Unassembled WGS sequence"/>
</dbReference>
<keyword evidence="3" id="KW-1185">Reference proteome</keyword>
<dbReference type="InterPro" id="IPR029526">
    <property type="entry name" value="PGBD"/>
</dbReference>
<organism evidence="2 3">
    <name type="scientific">Acanthoscelides obtectus</name>
    <name type="common">Bean weevil</name>
    <name type="synonym">Bruchus obtectus</name>
    <dbReference type="NCBI Taxonomy" id="200917"/>
    <lineage>
        <taxon>Eukaryota</taxon>
        <taxon>Metazoa</taxon>
        <taxon>Ecdysozoa</taxon>
        <taxon>Arthropoda</taxon>
        <taxon>Hexapoda</taxon>
        <taxon>Insecta</taxon>
        <taxon>Pterygota</taxon>
        <taxon>Neoptera</taxon>
        <taxon>Endopterygota</taxon>
        <taxon>Coleoptera</taxon>
        <taxon>Polyphaga</taxon>
        <taxon>Cucujiformia</taxon>
        <taxon>Chrysomeloidea</taxon>
        <taxon>Chrysomelidae</taxon>
        <taxon>Bruchinae</taxon>
        <taxon>Bruchini</taxon>
        <taxon>Acanthoscelides</taxon>
    </lineage>
</organism>
<name>A0A9P0KGI1_ACAOB</name>
<evidence type="ECO:0000259" key="1">
    <source>
        <dbReference type="Pfam" id="PF13843"/>
    </source>
</evidence>
<dbReference type="AlphaFoldDB" id="A0A9P0KGI1"/>
<comment type="caution">
    <text evidence="2">The sequence shown here is derived from an EMBL/GenBank/DDBJ whole genome shotgun (WGS) entry which is preliminary data.</text>
</comment>
<feature type="domain" description="PiggyBac transposable element-derived protein" evidence="1">
    <location>
        <begin position="1"/>
        <end position="110"/>
    </location>
</feature>
<dbReference type="PANTHER" id="PTHR46599:SF3">
    <property type="entry name" value="PIGGYBAC TRANSPOSABLE ELEMENT-DERIVED PROTEIN 4"/>
    <property type="match status" value="1"/>
</dbReference>
<evidence type="ECO:0000313" key="2">
    <source>
        <dbReference type="EMBL" id="CAH1973432.1"/>
    </source>
</evidence>
<dbReference type="PANTHER" id="PTHR46599">
    <property type="entry name" value="PIGGYBAC TRANSPOSABLE ELEMENT-DERIVED PROTEIN 4"/>
    <property type="match status" value="1"/>
</dbReference>
<accession>A0A9P0KGI1</accession>
<dbReference type="EMBL" id="CAKOFQ010006809">
    <property type="protein sequence ID" value="CAH1973432.1"/>
    <property type="molecule type" value="Genomic_DNA"/>
</dbReference>
<dbReference type="Pfam" id="PF13843">
    <property type="entry name" value="DDE_Tnp_1_7"/>
    <property type="match status" value="1"/>
</dbReference>
<gene>
    <name evidence="2" type="ORF">ACAOBT_LOCUS10557</name>
</gene>
<reference evidence="2" key="1">
    <citation type="submission" date="2022-03" db="EMBL/GenBank/DDBJ databases">
        <authorList>
            <person name="Sayadi A."/>
        </authorList>
    </citation>
    <scope>NUCLEOTIDE SEQUENCE</scope>
</reference>
<sequence>MDNYYNSIALAKKLLLKGTYVTGTLRANRKGNPSEITSKRLARGETVSKYSGGVTVGKWRDKRDVLFISTEFDGEMVQEENRRGESKQKPKAIIMYNKYMSGIDRQDQML</sequence>
<protein>
    <recommendedName>
        <fullName evidence="1">PiggyBac transposable element-derived protein domain-containing protein</fullName>
    </recommendedName>
</protein>